<dbReference type="PANTHER" id="PTHR34216">
    <property type="match status" value="1"/>
</dbReference>
<keyword evidence="2" id="KW-0732">Signal</keyword>
<dbReference type="GO" id="GO:0005576">
    <property type="term" value="C:extracellular region"/>
    <property type="evidence" value="ECO:0007669"/>
    <property type="project" value="UniProtKB-SubCell"/>
</dbReference>
<dbReference type="GO" id="GO:0005975">
    <property type="term" value="P:carbohydrate metabolic process"/>
    <property type="evidence" value="ECO:0007669"/>
    <property type="project" value="InterPro"/>
</dbReference>
<dbReference type="CDD" id="cd10970">
    <property type="entry name" value="CE4_DAC_u1_6s"/>
    <property type="match status" value="1"/>
</dbReference>
<reference evidence="6" key="1">
    <citation type="journal article" date="2014" name="Genome Announc.">
        <title>Genome Sequence of Arthrobacter siccitolerans 4J27, a Xeroprotectant-Producing Desiccation-Tolerant Microorganism.</title>
        <authorList>
            <person name="Manzanera M."/>
            <person name="Santa-Cruz-Calvo L."/>
            <person name="Vilchez J.I."/>
            <person name="Garcia-Fontana C."/>
            <person name="Silva-Castro G.A."/>
            <person name="Calvo C."/>
            <person name="Gonzalez-Lopez J."/>
        </authorList>
    </citation>
    <scope>NUCLEOTIDE SEQUENCE [LARGE SCALE GENOMIC DNA]</scope>
    <source>
        <strain evidence="6">4J27</strain>
    </source>
</reference>
<dbReference type="Pfam" id="PF08310">
    <property type="entry name" value="LGFP"/>
    <property type="match status" value="5"/>
</dbReference>
<dbReference type="SUPFAM" id="SSF88713">
    <property type="entry name" value="Glycoside hydrolase/deacetylase"/>
    <property type="match status" value="1"/>
</dbReference>
<dbReference type="OrthoDB" id="9782872at2"/>
<feature type="domain" description="NodB homology" evidence="4">
    <location>
        <begin position="64"/>
        <end position="269"/>
    </location>
</feature>
<evidence type="ECO:0000313" key="5">
    <source>
        <dbReference type="EMBL" id="CCQ45412.1"/>
    </source>
</evidence>
<accession>A0A024H0M7</accession>
<evidence type="ECO:0000256" key="3">
    <source>
        <dbReference type="SAM" id="MobiDB-lite"/>
    </source>
</evidence>
<dbReference type="InterPro" id="IPR011330">
    <property type="entry name" value="Glyco_hydro/deAcase_b/a-brl"/>
</dbReference>
<dbReference type="PANTHER" id="PTHR34216:SF3">
    <property type="entry name" value="POLY-BETA-1,6-N-ACETYL-D-GLUCOSAMINE N-DEACETYLASE"/>
    <property type="match status" value="1"/>
</dbReference>
<organism evidence="5 6">
    <name type="scientific">Pseudarthrobacter siccitolerans</name>
    <dbReference type="NCBI Taxonomy" id="861266"/>
    <lineage>
        <taxon>Bacteria</taxon>
        <taxon>Bacillati</taxon>
        <taxon>Actinomycetota</taxon>
        <taxon>Actinomycetes</taxon>
        <taxon>Micrococcales</taxon>
        <taxon>Micrococcaceae</taxon>
        <taxon>Pseudarthrobacter</taxon>
    </lineage>
</organism>
<dbReference type="RefSeq" id="WP_050054409.1">
    <property type="nucleotide sequence ID" value="NZ_CAQI01000036.1"/>
</dbReference>
<feature type="region of interest" description="Disordered" evidence="3">
    <location>
        <begin position="1"/>
        <end position="26"/>
    </location>
</feature>
<evidence type="ECO:0000259" key="4">
    <source>
        <dbReference type="PROSITE" id="PS51677"/>
    </source>
</evidence>
<sequence>MGAASWRKPGASGPFQGPPFRGRRGNDVEPVPIKRLAALPVAFTLLLGGASLAAVPAAHAADGAMISVTLDDGWRSQHTNALPILNKYGVPTTMYIHADAVDVTPTYMSQAEIRAFADRGDQIASHTVTHTDLTTLTPAQLDTELAQSQIRLRQMFGQTAAEDFASPFGAYNDTTTAAVKKYYSSQRNTDEGTNSPGADPYNILVRNVVDTTTADTVQGWITEAKTTDTWLVLVYHEVGANLGNSVYHLDTPVFDAHMAAVKNSGLPMVTVRQALSGSTPPPPDPNAGATAAINAVAAANPTLVGTPTGDMVCGLLSGGCYRNYTGGAVIWSPATGAHYSVQPIRQAWARTDYERGRLGYPTTDHIGGLVRGGMYQSYQGGAIIWSPASGAHYSAGVIRQVWAGTDYERGGLGYPTTDEIGGLVRGGVYQMYQGGAIIWSPASGAHYSFGAIRQVWAGTDYERGGLGYPTTNEIGGLVRGGVYQMYQGGAIIWSPASGAHYSFGAIRQAWAATDYERGRLGYPTSGEYLSGAGVAQNYEGGRINWTASGGAVVTYK</sequence>
<evidence type="ECO:0000256" key="1">
    <source>
        <dbReference type="ARBA" id="ARBA00004613"/>
    </source>
</evidence>
<comment type="subcellular location">
    <subcellularLocation>
        <location evidence="1">Secreted</location>
    </subcellularLocation>
</comment>
<dbReference type="GO" id="GO:0016810">
    <property type="term" value="F:hydrolase activity, acting on carbon-nitrogen (but not peptide) bonds"/>
    <property type="evidence" value="ECO:0007669"/>
    <property type="project" value="InterPro"/>
</dbReference>
<dbReference type="InterPro" id="IPR051398">
    <property type="entry name" value="Polysacch_Deacetylase"/>
</dbReference>
<evidence type="ECO:0000313" key="6">
    <source>
        <dbReference type="Proteomes" id="UP000035722"/>
    </source>
</evidence>
<comment type="caution">
    <text evidence="5">The sequence shown here is derived from an EMBL/GenBank/DDBJ whole genome shotgun (WGS) entry which is preliminary data.</text>
</comment>
<dbReference type="STRING" id="861266.ARTSIC4J27_1354"/>
<name>A0A024H0M7_9MICC</name>
<gene>
    <name evidence="5" type="ORF">ARTSIC4J27_1354</name>
</gene>
<dbReference type="InterPro" id="IPR013207">
    <property type="entry name" value="LGFP"/>
</dbReference>
<dbReference type="AlphaFoldDB" id="A0A024H0M7"/>
<protein>
    <submittedName>
        <fullName evidence="5">Polysaccharide deacetylase family protein</fullName>
    </submittedName>
</protein>
<dbReference type="Proteomes" id="UP000035722">
    <property type="component" value="Unassembled WGS sequence"/>
</dbReference>
<proteinExistence type="predicted"/>
<dbReference type="InterPro" id="IPR002509">
    <property type="entry name" value="NODB_dom"/>
</dbReference>
<dbReference type="Pfam" id="PF01522">
    <property type="entry name" value="Polysacc_deac_1"/>
    <property type="match status" value="1"/>
</dbReference>
<dbReference type="PROSITE" id="PS51677">
    <property type="entry name" value="NODB"/>
    <property type="match status" value="1"/>
</dbReference>
<evidence type="ECO:0000256" key="2">
    <source>
        <dbReference type="ARBA" id="ARBA00022729"/>
    </source>
</evidence>
<dbReference type="EMBL" id="CAQI01000036">
    <property type="protein sequence ID" value="CCQ45412.1"/>
    <property type="molecule type" value="Genomic_DNA"/>
</dbReference>
<keyword evidence="6" id="KW-1185">Reference proteome</keyword>
<dbReference type="Gene3D" id="3.20.20.370">
    <property type="entry name" value="Glycoside hydrolase/deacetylase"/>
    <property type="match status" value="1"/>
</dbReference>